<dbReference type="Proteomes" id="UP000002219">
    <property type="component" value="Chromosome 1"/>
</dbReference>
<protein>
    <submittedName>
        <fullName evidence="1">Uncharacterized protein</fullName>
    </submittedName>
</protein>
<sequence>MSDSGLPLPFPRQFRCEHTQSKHRVLALVSDDNGTAYLQAVLSRADGKLARRAAHALNAALGKGPGSSVHSTCEDVAAELPRAPAASLRQTVLASGTPLRCVARNRDLEQPDSLARAPACGYGVRRARWSRVT</sequence>
<reference evidence="1 2" key="1">
    <citation type="journal article" date="2010" name="Stand. Genomic Sci.">
        <title>Complete genome sequence of Nocardiopsis dassonvillei type strain (IMRU 509).</title>
        <authorList>
            <person name="Sun H."/>
            <person name="Lapidus A."/>
            <person name="Nolan M."/>
            <person name="Lucas S."/>
            <person name="Del Rio T.G."/>
            <person name="Tice H."/>
            <person name="Cheng J.F."/>
            <person name="Tapia R."/>
            <person name="Han C."/>
            <person name="Goodwin L."/>
            <person name="Pitluck S."/>
            <person name="Pagani I."/>
            <person name="Ivanova N."/>
            <person name="Mavromatis K."/>
            <person name="Mikhailova N."/>
            <person name="Pati A."/>
            <person name="Chen A."/>
            <person name="Palaniappan K."/>
            <person name="Land M."/>
            <person name="Hauser L."/>
            <person name="Chang Y.J."/>
            <person name="Jeffries C.D."/>
            <person name="Djao O.D."/>
            <person name="Rohde M."/>
            <person name="Sikorski J."/>
            <person name="Goker M."/>
            <person name="Woyke T."/>
            <person name="Bristow J."/>
            <person name="Eisen J.A."/>
            <person name="Markowitz V."/>
            <person name="Hugenholtz P."/>
            <person name="Kyrpides N.C."/>
            <person name="Klenk H.P."/>
        </authorList>
    </citation>
    <scope>NUCLEOTIDE SEQUENCE [LARGE SCALE GENOMIC DNA]</scope>
    <source>
        <strain evidence="2">ATCC 23218 / DSM 43111 / CIP 107115 / JCM 7437 / KCTC 9190 / NBRC 14626 / NCTC 10488 / NRRL B-5397 / IMRU 509</strain>
    </source>
</reference>
<gene>
    <name evidence="1" type="ordered locus">Ndas_3542</name>
</gene>
<proteinExistence type="predicted"/>
<dbReference type="KEGG" id="nda:Ndas_3542"/>
<name>D7B4E8_NOCDD</name>
<evidence type="ECO:0000313" key="2">
    <source>
        <dbReference type="Proteomes" id="UP000002219"/>
    </source>
</evidence>
<evidence type="ECO:0000313" key="1">
    <source>
        <dbReference type="EMBL" id="ADH68943.1"/>
    </source>
</evidence>
<dbReference type="AlphaFoldDB" id="D7B4E8"/>
<dbReference type="HOGENOM" id="CLU_1904551_0_0_11"/>
<dbReference type="EMBL" id="CP002040">
    <property type="protein sequence ID" value="ADH68943.1"/>
    <property type="molecule type" value="Genomic_DNA"/>
</dbReference>
<accession>D7B4E8</accession>
<keyword evidence="2" id="KW-1185">Reference proteome</keyword>
<organism evidence="1 2">
    <name type="scientific">Nocardiopsis dassonvillei (strain ATCC 23218 / DSM 43111 / CIP 107115 / JCM 7437 / KCTC 9190 / NBRC 14626 / NCTC 10488 / NRRL B-5397 / IMRU 509)</name>
    <name type="common">Actinomadura dassonvillei</name>
    <dbReference type="NCBI Taxonomy" id="446468"/>
    <lineage>
        <taxon>Bacteria</taxon>
        <taxon>Bacillati</taxon>
        <taxon>Actinomycetota</taxon>
        <taxon>Actinomycetes</taxon>
        <taxon>Streptosporangiales</taxon>
        <taxon>Nocardiopsidaceae</taxon>
        <taxon>Nocardiopsis</taxon>
    </lineage>
</organism>